<keyword evidence="3" id="KW-1185">Reference proteome</keyword>
<dbReference type="EMBL" id="CAUYUJ010020414">
    <property type="protein sequence ID" value="CAK0897989.1"/>
    <property type="molecule type" value="Genomic_DNA"/>
</dbReference>
<protein>
    <submittedName>
        <fullName evidence="2">Uncharacterized protein</fullName>
    </submittedName>
</protein>
<feature type="compositionally biased region" description="Pro residues" evidence="1">
    <location>
        <begin position="166"/>
        <end position="175"/>
    </location>
</feature>
<feature type="non-terminal residue" evidence="2">
    <location>
        <position position="206"/>
    </location>
</feature>
<feature type="region of interest" description="Disordered" evidence="1">
    <location>
        <begin position="1"/>
        <end position="84"/>
    </location>
</feature>
<sequence length="206" mass="22166">MQIKSATRSHPTASQLGKEASGRLPEGRRDKTEAGGARGSRRLAEAPSLKLAWRGARRRQDEDGEGEGEEEEAEEEEKAEEEACQQNFVPWARRACAWRSSCYLRAARQGRLVPAWPAASVVSATSAGGGGHKGGRGGKRGPSDEESSVKALASCCPSLARRARVPPRPDWPRPARPGLVPRRAAARRPAAARRCRLQPAPLLPGP</sequence>
<gene>
    <name evidence="2" type="ORF">PCOR1329_LOCUS76014</name>
</gene>
<feature type="compositionally biased region" description="Acidic residues" evidence="1">
    <location>
        <begin position="62"/>
        <end position="83"/>
    </location>
</feature>
<dbReference type="Proteomes" id="UP001189429">
    <property type="component" value="Unassembled WGS sequence"/>
</dbReference>
<name>A0ABN9XJ46_9DINO</name>
<reference evidence="2" key="1">
    <citation type="submission" date="2023-10" db="EMBL/GenBank/DDBJ databases">
        <authorList>
            <person name="Chen Y."/>
            <person name="Shah S."/>
            <person name="Dougan E. K."/>
            <person name="Thang M."/>
            <person name="Chan C."/>
        </authorList>
    </citation>
    <scope>NUCLEOTIDE SEQUENCE [LARGE SCALE GENOMIC DNA]</scope>
</reference>
<feature type="compositionally biased region" description="Basic residues" evidence="1">
    <location>
        <begin position="184"/>
        <end position="196"/>
    </location>
</feature>
<evidence type="ECO:0000256" key="1">
    <source>
        <dbReference type="SAM" id="MobiDB-lite"/>
    </source>
</evidence>
<comment type="caution">
    <text evidence="2">The sequence shown here is derived from an EMBL/GenBank/DDBJ whole genome shotgun (WGS) entry which is preliminary data.</text>
</comment>
<feature type="compositionally biased region" description="Polar residues" evidence="1">
    <location>
        <begin position="1"/>
        <end position="15"/>
    </location>
</feature>
<organism evidence="2 3">
    <name type="scientific">Prorocentrum cordatum</name>
    <dbReference type="NCBI Taxonomy" id="2364126"/>
    <lineage>
        <taxon>Eukaryota</taxon>
        <taxon>Sar</taxon>
        <taxon>Alveolata</taxon>
        <taxon>Dinophyceae</taxon>
        <taxon>Prorocentrales</taxon>
        <taxon>Prorocentraceae</taxon>
        <taxon>Prorocentrum</taxon>
    </lineage>
</organism>
<accession>A0ABN9XJ46</accession>
<evidence type="ECO:0000313" key="2">
    <source>
        <dbReference type="EMBL" id="CAK0897989.1"/>
    </source>
</evidence>
<feature type="region of interest" description="Disordered" evidence="1">
    <location>
        <begin position="123"/>
        <end position="206"/>
    </location>
</feature>
<proteinExistence type="predicted"/>
<evidence type="ECO:0000313" key="3">
    <source>
        <dbReference type="Proteomes" id="UP001189429"/>
    </source>
</evidence>